<gene>
    <name evidence="2" type="ORF">L596_029067</name>
</gene>
<feature type="compositionally biased region" description="Basic and acidic residues" evidence="1">
    <location>
        <begin position="93"/>
        <end position="107"/>
    </location>
</feature>
<keyword evidence="3" id="KW-1185">Reference proteome</keyword>
<comment type="caution">
    <text evidence="2">The sequence shown here is derived from an EMBL/GenBank/DDBJ whole genome shotgun (WGS) entry which is preliminary data.</text>
</comment>
<dbReference type="EMBL" id="AZBU02000012">
    <property type="protein sequence ID" value="TKR59389.1"/>
    <property type="molecule type" value="Genomic_DNA"/>
</dbReference>
<proteinExistence type="predicted"/>
<evidence type="ECO:0000313" key="2">
    <source>
        <dbReference type="EMBL" id="TKR59389.1"/>
    </source>
</evidence>
<feature type="region of interest" description="Disordered" evidence="1">
    <location>
        <begin position="93"/>
        <end position="113"/>
    </location>
</feature>
<evidence type="ECO:0000256" key="1">
    <source>
        <dbReference type="SAM" id="MobiDB-lite"/>
    </source>
</evidence>
<evidence type="ECO:0000313" key="3">
    <source>
        <dbReference type="Proteomes" id="UP000298663"/>
    </source>
</evidence>
<protein>
    <submittedName>
        <fullName evidence="2">Uncharacterized protein</fullName>
    </submittedName>
</protein>
<reference evidence="2 3" key="2">
    <citation type="journal article" date="2019" name="G3 (Bethesda)">
        <title>Hybrid Assembly of the Genome of the Entomopathogenic Nematode Steinernema carpocapsae Identifies the X-Chromosome.</title>
        <authorList>
            <person name="Serra L."/>
            <person name="Macchietto M."/>
            <person name="Macias-Munoz A."/>
            <person name="McGill C.J."/>
            <person name="Rodriguez I.M."/>
            <person name="Rodriguez B."/>
            <person name="Murad R."/>
            <person name="Mortazavi A."/>
        </authorList>
    </citation>
    <scope>NUCLEOTIDE SEQUENCE [LARGE SCALE GENOMIC DNA]</scope>
    <source>
        <strain evidence="2 3">ALL</strain>
    </source>
</reference>
<name>A0A4U5LTJ0_STECR</name>
<sequence>MIALFVKACFSSCLDGLETSQLWTATENVLFSAQLTDKSRSKPIVTVFLHMGHSSSIAEPHQKRPSWLHTGCRLRLKMQSAFTAGLIHRRPENEEMKHSAKIDETRNKNRSTLPRISRIPGVALLY</sequence>
<dbReference type="AlphaFoldDB" id="A0A4U5LTJ0"/>
<reference evidence="2 3" key="1">
    <citation type="journal article" date="2015" name="Genome Biol.">
        <title>Comparative genomics of Steinernema reveals deeply conserved gene regulatory networks.</title>
        <authorList>
            <person name="Dillman A.R."/>
            <person name="Macchietto M."/>
            <person name="Porter C.F."/>
            <person name="Rogers A."/>
            <person name="Williams B."/>
            <person name="Antoshechkin I."/>
            <person name="Lee M.M."/>
            <person name="Goodwin Z."/>
            <person name="Lu X."/>
            <person name="Lewis E.E."/>
            <person name="Goodrich-Blair H."/>
            <person name="Stock S.P."/>
            <person name="Adams B.J."/>
            <person name="Sternberg P.W."/>
            <person name="Mortazavi A."/>
        </authorList>
    </citation>
    <scope>NUCLEOTIDE SEQUENCE [LARGE SCALE GENOMIC DNA]</scope>
    <source>
        <strain evidence="2 3">ALL</strain>
    </source>
</reference>
<accession>A0A4U5LTJ0</accession>
<organism evidence="2 3">
    <name type="scientific">Steinernema carpocapsae</name>
    <name type="common">Entomopathogenic nematode</name>
    <dbReference type="NCBI Taxonomy" id="34508"/>
    <lineage>
        <taxon>Eukaryota</taxon>
        <taxon>Metazoa</taxon>
        <taxon>Ecdysozoa</taxon>
        <taxon>Nematoda</taxon>
        <taxon>Chromadorea</taxon>
        <taxon>Rhabditida</taxon>
        <taxon>Tylenchina</taxon>
        <taxon>Panagrolaimomorpha</taxon>
        <taxon>Strongyloidoidea</taxon>
        <taxon>Steinernematidae</taxon>
        <taxon>Steinernema</taxon>
    </lineage>
</organism>
<dbReference type="Proteomes" id="UP000298663">
    <property type="component" value="Unassembled WGS sequence"/>
</dbReference>